<evidence type="ECO:0000259" key="5">
    <source>
        <dbReference type="PROSITE" id="PS50977"/>
    </source>
</evidence>
<dbReference type="SUPFAM" id="SSF48498">
    <property type="entry name" value="Tetracyclin repressor-like, C-terminal domain"/>
    <property type="match status" value="1"/>
</dbReference>
<feature type="domain" description="HTH tetR-type" evidence="5">
    <location>
        <begin position="28"/>
        <end position="88"/>
    </location>
</feature>
<dbReference type="PANTHER" id="PTHR30055">
    <property type="entry name" value="HTH-TYPE TRANSCRIPTIONAL REGULATOR RUTR"/>
    <property type="match status" value="1"/>
</dbReference>
<organism evidence="6 7">
    <name type="scientific">Dactylosporangium siamense</name>
    <dbReference type="NCBI Taxonomy" id="685454"/>
    <lineage>
        <taxon>Bacteria</taxon>
        <taxon>Bacillati</taxon>
        <taxon>Actinomycetota</taxon>
        <taxon>Actinomycetes</taxon>
        <taxon>Micromonosporales</taxon>
        <taxon>Micromonosporaceae</taxon>
        <taxon>Dactylosporangium</taxon>
    </lineage>
</organism>
<evidence type="ECO:0000313" key="7">
    <source>
        <dbReference type="Proteomes" id="UP000660611"/>
    </source>
</evidence>
<dbReference type="PROSITE" id="PS50977">
    <property type="entry name" value="HTH_TETR_2"/>
    <property type="match status" value="1"/>
</dbReference>
<proteinExistence type="predicted"/>
<dbReference type="PANTHER" id="PTHR30055:SF148">
    <property type="entry name" value="TETR-FAMILY TRANSCRIPTIONAL REGULATOR"/>
    <property type="match status" value="1"/>
</dbReference>
<reference evidence="6" key="1">
    <citation type="submission" date="2021-01" db="EMBL/GenBank/DDBJ databases">
        <title>Whole genome shotgun sequence of Dactylosporangium siamense NBRC 106093.</title>
        <authorList>
            <person name="Komaki H."/>
            <person name="Tamura T."/>
        </authorList>
    </citation>
    <scope>NUCLEOTIDE SEQUENCE</scope>
    <source>
        <strain evidence="6">NBRC 106093</strain>
    </source>
</reference>
<accession>A0A919UBJ7</accession>
<dbReference type="GO" id="GO:0003700">
    <property type="term" value="F:DNA-binding transcription factor activity"/>
    <property type="evidence" value="ECO:0007669"/>
    <property type="project" value="TreeGrafter"/>
</dbReference>
<dbReference type="Pfam" id="PF16859">
    <property type="entry name" value="TetR_C_11"/>
    <property type="match status" value="1"/>
</dbReference>
<sequence length="215" mass="22671">MGIVAEDDALMQGDSRLGGSVRPGGRTARTRAAVFDAAIAELGEKGFAGTNLEKIAGRAGVALSTLYRRWGNLTGLLQDLVDELTLDLSPPDTGSLDGDLAALGRLILQLHRHPVHRPWMDAVTAAAVHDPAARAVLSRTIMARIQRAAGVVEAAAARGEIPVDTDAADVIRMLAAPFYYRMYVSGEPLTDDLPERVAGAVAAAVRAGTLRRTTP</sequence>
<evidence type="ECO:0000313" key="6">
    <source>
        <dbReference type="EMBL" id="GIG45716.1"/>
    </source>
</evidence>
<dbReference type="InterPro" id="IPR050109">
    <property type="entry name" value="HTH-type_TetR-like_transc_reg"/>
</dbReference>
<dbReference type="InterPro" id="IPR009057">
    <property type="entry name" value="Homeodomain-like_sf"/>
</dbReference>
<dbReference type="EMBL" id="BONQ01000055">
    <property type="protein sequence ID" value="GIG45716.1"/>
    <property type="molecule type" value="Genomic_DNA"/>
</dbReference>
<dbReference type="Proteomes" id="UP000660611">
    <property type="component" value="Unassembled WGS sequence"/>
</dbReference>
<dbReference type="InterPro" id="IPR036271">
    <property type="entry name" value="Tet_transcr_reg_TetR-rel_C_sf"/>
</dbReference>
<dbReference type="AlphaFoldDB" id="A0A919UBJ7"/>
<evidence type="ECO:0000256" key="4">
    <source>
        <dbReference type="PROSITE-ProRule" id="PRU00335"/>
    </source>
</evidence>
<dbReference type="Gene3D" id="1.10.10.60">
    <property type="entry name" value="Homeodomain-like"/>
    <property type="match status" value="1"/>
</dbReference>
<keyword evidence="2 4" id="KW-0238">DNA-binding</keyword>
<protein>
    <submittedName>
        <fullName evidence="6">TetR family transcriptional regulator</fullName>
    </submittedName>
</protein>
<gene>
    <name evidence="6" type="ORF">Dsi01nite_037570</name>
</gene>
<dbReference type="InterPro" id="IPR011075">
    <property type="entry name" value="TetR_C"/>
</dbReference>
<name>A0A919UBJ7_9ACTN</name>
<dbReference type="GO" id="GO:0000976">
    <property type="term" value="F:transcription cis-regulatory region binding"/>
    <property type="evidence" value="ECO:0007669"/>
    <property type="project" value="TreeGrafter"/>
</dbReference>
<keyword evidence="7" id="KW-1185">Reference proteome</keyword>
<dbReference type="InterPro" id="IPR001647">
    <property type="entry name" value="HTH_TetR"/>
</dbReference>
<evidence type="ECO:0000256" key="2">
    <source>
        <dbReference type="ARBA" id="ARBA00023125"/>
    </source>
</evidence>
<keyword evidence="1" id="KW-0805">Transcription regulation</keyword>
<evidence type="ECO:0000256" key="3">
    <source>
        <dbReference type="ARBA" id="ARBA00023163"/>
    </source>
</evidence>
<comment type="caution">
    <text evidence="6">The sequence shown here is derived from an EMBL/GenBank/DDBJ whole genome shotgun (WGS) entry which is preliminary data.</text>
</comment>
<dbReference type="Gene3D" id="1.10.357.10">
    <property type="entry name" value="Tetracycline Repressor, domain 2"/>
    <property type="match status" value="1"/>
</dbReference>
<evidence type="ECO:0000256" key="1">
    <source>
        <dbReference type="ARBA" id="ARBA00023015"/>
    </source>
</evidence>
<dbReference type="SUPFAM" id="SSF46689">
    <property type="entry name" value="Homeodomain-like"/>
    <property type="match status" value="1"/>
</dbReference>
<dbReference type="Pfam" id="PF00440">
    <property type="entry name" value="TetR_N"/>
    <property type="match status" value="1"/>
</dbReference>
<keyword evidence="3" id="KW-0804">Transcription</keyword>
<feature type="DNA-binding region" description="H-T-H motif" evidence="4">
    <location>
        <begin position="51"/>
        <end position="70"/>
    </location>
</feature>